<reference evidence="1" key="1">
    <citation type="submission" date="2023-04" db="EMBL/GenBank/DDBJ databases">
        <title>Draft Genome sequencing of Naganishia species isolated from polar environments using Oxford Nanopore Technology.</title>
        <authorList>
            <person name="Leo P."/>
            <person name="Venkateswaran K."/>
        </authorList>
    </citation>
    <scope>NUCLEOTIDE SEQUENCE</scope>
    <source>
        <strain evidence="1">MNA-CCFEE 5262</strain>
    </source>
</reference>
<accession>A0ACC2VW50</accession>
<gene>
    <name evidence="1" type="ORF">QFC20_004802</name>
</gene>
<organism evidence="1 2">
    <name type="scientific">Naganishia adeliensis</name>
    <dbReference type="NCBI Taxonomy" id="92952"/>
    <lineage>
        <taxon>Eukaryota</taxon>
        <taxon>Fungi</taxon>
        <taxon>Dikarya</taxon>
        <taxon>Basidiomycota</taxon>
        <taxon>Agaricomycotina</taxon>
        <taxon>Tremellomycetes</taxon>
        <taxon>Filobasidiales</taxon>
        <taxon>Filobasidiaceae</taxon>
        <taxon>Naganishia</taxon>
    </lineage>
</organism>
<protein>
    <submittedName>
        <fullName evidence="1">Uncharacterized protein</fullName>
    </submittedName>
</protein>
<proteinExistence type="predicted"/>
<evidence type="ECO:0000313" key="1">
    <source>
        <dbReference type="EMBL" id="KAJ9103325.1"/>
    </source>
</evidence>
<keyword evidence="2" id="KW-1185">Reference proteome</keyword>
<comment type="caution">
    <text evidence="1">The sequence shown here is derived from an EMBL/GenBank/DDBJ whole genome shotgun (WGS) entry which is preliminary data.</text>
</comment>
<dbReference type="Proteomes" id="UP001230649">
    <property type="component" value="Unassembled WGS sequence"/>
</dbReference>
<evidence type="ECO:0000313" key="2">
    <source>
        <dbReference type="Proteomes" id="UP001230649"/>
    </source>
</evidence>
<name>A0ACC2VW50_9TREE</name>
<dbReference type="EMBL" id="JASBWS010000059">
    <property type="protein sequence ID" value="KAJ9103325.1"/>
    <property type="molecule type" value="Genomic_DNA"/>
</dbReference>
<sequence length="295" mass="31806">MAAGIAFPGFITTLIAFALLLLNSISTPIFKQLYFLKVVLSDAGAAKVSPSALLLGALGYCISGDASSAFSPFHDGTNASGCTPAKLGYKLDYRLFTDGEVWGINMDNMSKAVVKALTYLLFLQPLAAAIALIALTFTFFAWSCGSRALEIMSFVATSIASLLAWVAWITAMALFATAKRRIQDASDGKLSAKYGNCLWMGLAAALTLTIAIFLTFAGTFGSYSRKKSHKPHPHSHGPHQKHGIKQLVTLGKKGKHQDGQYEYVYQPTASMDSAAYPLIPPNQYQPAYQQTVWQG</sequence>